<dbReference type="InterPro" id="IPR036249">
    <property type="entry name" value="Thioredoxin-like_sf"/>
</dbReference>
<evidence type="ECO:0000313" key="2">
    <source>
        <dbReference type="Proteomes" id="UP000294937"/>
    </source>
</evidence>
<protein>
    <submittedName>
        <fullName evidence="1">Putative DsbA family dithiol-disulfide isomerase</fullName>
    </submittedName>
</protein>
<dbReference type="Gene3D" id="1.10.472.60">
    <property type="entry name" value="putative protein disulfide isomerase domain"/>
    <property type="match status" value="1"/>
</dbReference>
<dbReference type="AlphaFoldDB" id="A0A4V2UVE5"/>
<keyword evidence="1" id="KW-0413">Isomerase</keyword>
<gene>
    <name evidence="1" type="ORF">EDD58_10238</name>
</gene>
<dbReference type="Proteomes" id="UP000294937">
    <property type="component" value="Unassembled WGS sequence"/>
</dbReference>
<dbReference type="EMBL" id="SMAG01000002">
    <property type="protein sequence ID" value="TCS95467.1"/>
    <property type="molecule type" value="Genomic_DNA"/>
</dbReference>
<reference evidence="1 2" key="1">
    <citation type="submission" date="2019-03" db="EMBL/GenBank/DDBJ databases">
        <title>Genomic Encyclopedia of Type Strains, Phase IV (KMG-IV): sequencing the most valuable type-strain genomes for metagenomic binning, comparative biology and taxonomic classification.</title>
        <authorList>
            <person name="Goeker M."/>
        </authorList>
    </citation>
    <scope>NUCLEOTIDE SEQUENCE [LARGE SCALE GENOMIC DNA]</scope>
    <source>
        <strain evidence="1 2">DSM 45707</strain>
    </source>
</reference>
<dbReference type="OrthoDB" id="9813770at2"/>
<evidence type="ECO:0000313" key="1">
    <source>
        <dbReference type="EMBL" id="TCS95467.1"/>
    </source>
</evidence>
<accession>A0A4V2UVE5</accession>
<organism evidence="1 2">
    <name type="scientific">Hazenella coriacea</name>
    <dbReference type="NCBI Taxonomy" id="1179467"/>
    <lineage>
        <taxon>Bacteria</taxon>
        <taxon>Bacillati</taxon>
        <taxon>Bacillota</taxon>
        <taxon>Bacilli</taxon>
        <taxon>Bacillales</taxon>
        <taxon>Thermoactinomycetaceae</taxon>
        <taxon>Hazenella</taxon>
    </lineage>
</organism>
<dbReference type="GO" id="GO:0016853">
    <property type="term" value="F:isomerase activity"/>
    <property type="evidence" value="ECO:0007669"/>
    <property type="project" value="UniProtKB-KW"/>
</dbReference>
<sequence length="308" mass="35105">MSKKDVNGLFCDLQTGICGDSADDIQPVVLLKPKKKVEIYYYTDPICSACWALEPLLKRFEEEYGEFVTIHYCMGGLLKGWERFIDAGNGIRQPKDVAPHWEEIAVHFNMSMDGDVWMEDPLDSSYPPSIAYKAAQLQGEPQAKKFLRRIREMVFLEKKNISKEEVLIQAASDVGLDLETFQRDYHDPQTTQLFYDEMEKGREMGVRGFPSLIFINADGEGVMVPGIQPYTQYVKALEQAMGKSITAKPIRLKVEEVVKKYGFVATEEVKSILQKDESEVLAELEQLATENRIIKVPVKFGLFWKAIN</sequence>
<dbReference type="Pfam" id="PF13743">
    <property type="entry name" value="Thioredoxin_5"/>
    <property type="match status" value="1"/>
</dbReference>
<dbReference type="PANTHER" id="PTHR13887">
    <property type="entry name" value="GLUTATHIONE S-TRANSFERASE KAPPA"/>
    <property type="match status" value="1"/>
</dbReference>
<dbReference type="SUPFAM" id="SSF52833">
    <property type="entry name" value="Thioredoxin-like"/>
    <property type="match status" value="1"/>
</dbReference>
<dbReference type="RefSeq" id="WP_131923472.1">
    <property type="nucleotide sequence ID" value="NZ_SMAG01000002.1"/>
</dbReference>
<comment type="caution">
    <text evidence="1">The sequence shown here is derived from an EMBL/GenBank/DDBJ whole genome shotgun (WGS) entry which is preliminary data.</text>
</comment>
<dbReference type="PANTHER" id="PTHR13887:SF47">
    <property type="entry name" value="CLPXP ADAPTER PROTEIN SPXH"/>
    <property type="match status" value="1"/>
</dbReference>
<proteinExistence type="predicted"/>
<dbReference type="CDD" id="cd03025">
    <property type="entry name" value="DsbA_FrnE_like"/>
    <property type="match status" value="1"/>
</dbReference>
<dbReference type="Gene3D" id="3.40.30.10">
    <property type="entry name" value="Glutaredoxin"/>
    <property type="match status" value="1"/>
</dbReference>
<keyword evidence="2" id="KW-1185">Reference proteome</keyword>
<name>A0A4V2UVE5_9BACL</name>